<reference evidence="4" key="1">
    <citation type="submission" date="2017-04" db="EMBL/GenBank/DDBJ databases">
        <authorList>
            <person name="Varghese N."/>
            <person name="Submissions S."/>
        </authorList>
    </citation>
    <scope>NUCLEOTIDE SEQUENCE [LARGE SCALE GENOMIC DNA]</scope>
</reference>
<keyword evidence="4" id="KW-1185">Reference proteome</keyword>
<keyword evidence="1" id="KW-0812">Transmembrane</keyword>
<dbReference type="InterPro" id="IPR018927">
    <property type="entry name" value="Pilus_synth_Q_C"/>
</dbReference>
<protein>
    <submittedName>
        <fullName evidence="3">Toxin co-regulated pilus biosynthesis protein Q</fullName>
    </submittedName>
</protein>
<evidence type="ECO:0000259" key="2">
    <source>
        <dbReference type="Pfam" id="PF10671"/>
    </source>
</evidence>
<dbReference type="EMBL" id="FXWH01000004">
    <property type="protein sequence ID" value="SMQ80784.1"/>
    <property type="molecule type" value="Genomic_DNA"/>
</dbReference>
<keyword evidence="1" id="KW-1133">Transmembrane helix</keyword>
<sequence length="250" mass="28630">MRKPARTQKYKAPQRALAARHWVIISIVIALGAAAIFYRDWILNVQLNDSDGFKIAIKEREAKQQNPDNLQNSISRFFAGIRSGSAPLEDELSPYVIELEQTPIPLAQVLSHLEQEVNSSNLEALPDNWKGSRDEHWFMTDDTIKQRLEQIAVAENMTFIWWLQRDYIVKSPFSIDAHFVELVNEVAITVNDDYQDQVMAYICFPHRAVLIIEKPPTIELPAACMSVESLHQKNAPIKREGLPNLQIKNQ</sequence>
<keyword evidence="1" id="KW-0472">Membrane</keyword>
<feature type="transmembrane region" description="Helical" evidence="1">
    <location>
        <begin position="21"/>
        <end position="38"/>
    </location>
</feature>
<feature type="domain" description="Toxin co-regulated pilus biosynthesis protein Q C-terminal" evidence="2">
    <location>
        <begin position="140"/>
        <end position="213"/>
    </location>
</feature>
<organism evidence="3 4">
    <name type="scientific">Pseudidiomarina planktonica</name>
    <dbReference type="NCBI Taxonomy" id="1323738"/>
    <lineage>
        <taxon>Bacteria</taxon>
        <taxon>Pseudomonadati</taxon>
        <taxon>Pseudomonadota</taxon>
        <taxon>Gammaproteobacteria</taxon>
        <taxon>Alteromonadales</taxon>
        <taxon>Idiomarinaceae</taxon>
        <taxon>Pseudidiomarina</taxon>
    </lineage>
</organism>
<name>A0A1Y6G4Z6_9GAMM</name>
<proteinExistence type="predicted"/>
<dbReference type="OrthoDB" id="6224370at2"/>
<accession>A0A1Y6G4Z6</accession>
<dbReference type="RefSeq" id="WP_086435540.1">
    <property type="nucleotide sequence ID" value="NZ_FXWH01000004.1"/>
</dbReference>
<dbReference type="Pfam" id="PF10671">
    <property type="entry name" value="TcpQ"/>
    <property type="match status" value="1"/>
</dbReference>
<dbReference type="AlphaFoldDB" id="A0A1Y6G4Z6"/>
<evidence type="ECO:0000313" key="4">
    <source>
        <dbReference type="Proteomes" id="UP000194450"/>
    </source>
</evidence>
<dbReference type="Proteomes" id="UP000194450">
    <property type="component" value="Unassembled WGS sequence"/>
</dbReference>
<gene>
    <name evidence="3" type="ORF">SAMN06297229_2403</name>
</gene>
<evidence type="ECO:0000313" key="3">
    <source>
        <dbReference type="EMBL" id="SMQ80784.1"/>
    </source>
</evidence>
<evidence type="ECO:0000256" key="1">
    <source>
        <dbReference type="SAM" id="Phobius"/>
    </source>
</evidence>